<organism evidence="2 3">
    <name type="scientific">Portunus trituberculatus</name>
    <name type="common">Swimming crab</name>
    <name type="synonym">Neptunus trituberculatus</name>
    <dbReference type="NCBI Taxonomy" id="210409"/>
    <lineage>
        <taxon>Eukaryota</taxon>
        <taxon>Metazoa</taxon>
        <taxon>Ecdysozoa</taxon>
        <taxon>Arthropoda</taxon>
        <taxon>Crustacea</taxon>
        <taxon>Multicrustacea</taxon>
        <taxon>Malacostraca</taxon>
        <taxon>Eumalacostraca</taxon>
        <taxon>Eucarida</taxon>
        <taxon>Decapoda</taxon>
        <taxon>Pleocyemata</taxon>
        <taxon>Brachyura</taxon>
        <taxon>Eubrachyura</taxon>
        <taxon>Portunoidea</taxon>
        <taxon>Portunidae</taxon>
        <taxon>Portuninae</taxon>
        <taxon>Portunus</taxon>
    </lineage>
</organism>
<evidence type="ECO:0000313" key="3">
    <source>
        <dbReference type="Proteomes" id="UP000324222"/>
    </source>
</evidence>
<keyword evidence="3" id="KW-1185">Reference proteome</keyword>
<gene>
    <name evidence="2" type="ORF">E2C01_098953</name>
</gene>
<sequence>MVAIRVAPSGMSPQLPALEAEGKKTEVSGRTNLGVGRPRTRR</sequence>
<evidence type="ECO:0000256" key="1">
    <source>
        <dbReference type="SAM" id="MobiDB-lite"/>
    </source>
</evidence>
<dbReference type="EMBL" id="VSRR010135661">
    <property type="protein sequence ID" value="MPD03321.1"/>
    <property type="molecule type" value="Genomic_DNA"/>
</dbReference>
<proteinExistence type="predicted"/>
<comment type="caution">
    <text evidence="2">The sequence shown here is derived from an EMBL/GenBank/DDBJ whole genome shotgun (WGS) entry which is preliminary data.</text>
</comment>
<dbReference type="Proteomes" id="UP000324222">
    <property type="component" value="Unassembled WGS sequence"/>
</dbReference>
<name>A0A5B7K2J8_PORTR</name>
<dbReference type="AlphaFoldDB" id="A0A5B7K2J8"/>
<evidence type="ECO:0000313" key="2">
    <source>
        <dbReference type="EMBL" id="MPD03321.1"/>
    </source>
</evidence>
<accession>A0A5B7K2J8</accession>
<reference evidence="2 3" key="1">
    <citation type="submission" date="2019-05" db="EMBL/GenBank/DDBJ databases">
        <title>Another draft genome of Portunus trituberculatus and its Hox gene families provides insights of decapod evolution.</title>
        <authorList>
            <person name="Jeong J.-H."/>
            <person name="Song I."/>
            <person name="Kim S."/>
            <person name="Choi T."/>
            <person name="Kim D."/>
            <person name="Ryu S."/>
            <person name="Kim W."/>
        </authorList>
    </citation>
    <scope>NUCLEOTIDE SEQUENCE [LARGE SCALE GENOMIC DNA]</scope>
    <source>
        <tissue evidence="2">Muscle</tissue>
    </source>
</reference>
<protein>
    <submittedName>
        <fullName evidence="2">Uncharacterized protein</fullName>
    </submittedName>
</protein>
<feature type="region of interest" description="Disordered" evidence="1">
    <location>
        <begin position="1"/>
        <end position="42"/>
    </location>
</feature>